<reference evidence="1 2" key="1">
    <citation type="submission" date="2018-11" db="EMBL/GenBank/DDBJ databases">
        <title>Genome assembly of Steccherinum ochraceum LE-BIN_3174, the white-rot fungus of the Steccherinaceae family (The Residual Polyporoid clade, Polyporales, Basidiomycota).</title>
        <authorList>
            <person name="Fedorova T.V."/>
            <person name="Glazunova O.A."/>
            <person name="Landesman E.O."/>
            <person name="Moiseenko K.V."/>
            <person name="Psurtseva N.V."/>
            <person name="Savinova O.S."/>
            <person name="Shakhova N.V."/>
            <person name="Tyazhelova T.V."/>
            <person name="Vasina D.V."/>
        </authorList>
    </citation>
    <scope>NUCLEOTIDE SEQUENCE [LARGE SCALE GENOMIC DNA]</scope>
    <source>
        <strain evidence="1 2">LE-BIN_3174</strain>
    </source>
</reference>
<evidence type="ECO:0000313" key="2">
    <source>
        <dbReference type="Proteomes" id="UP000292702"/>
    </source>
</evidence>
<proteinExistence type="predicted"/>
<organism evidence="1 2">
    <name type="scientific">Steccherinum ochraceum</name>
    <dbReference type="NCBI Taxonomy" id="92696"/>
    <lineage>
        <taxon>Eukaryota</taxon>
        <taxon>Fungi</taxon>
        <taxon>Dikarya</taxon>
        <taxon>Basidiomycota</taxon>
        <taxon>Agaricomycotina</taxon>
        <taxon>Agaricomycetes</taxon>
        <taxon>Polyporales</taxon>
        <taxon>Steccherinaceae</taxon>
        <taxon>Steccherinum</taxon>
    </lineage>
</organism>
<protein>
    <submittedName>
        <fullName evidence="1">Uncharacterized protein</fullName>
    </submittedName>
</protein>
<comment type="caution">
    <text evidence="1">The sequence shown here is derived from an EMBL/GenBank/DDBJ whole genome shotgun (WGS) entry which is preliminary data.</text>
</comment>
<keyword evidence="2" id="KW-1185">Reference proteome</keyword>
<dbReference type="Proteomes" id="UP000292702">
    <property type="component" value="Unassembled WGS sequence"/>
</dbReference>
<gene>
    <name evidence="1" type="ORF">EIP91_010016</name>
</gene>
<sequence length="91" mass="9719">MIKQGRGGRIIGACSSSGKKAGFVATPLLAHPEDEKYGGFGSYLKQLTNMPPGYEFPSPTTVSELVAYLIKPDSFVVTGESVNLCGTWTFD</sequence>
<dbReference type="OrthoDB" id="498125at2759"/>
<name>A0A4R0RDE4_9APHY</name>
<accession>A0A4R0RDE4</accession>
<evidence type="ECO:0000313" key="1">
    <source>
        <dbReference type="EMBL" id="TCD60484.1"/>
    </source>
</evidence>
<dbReference type="EMBL" id="RWJN01000590">
    <property type="protein sequence ID" value="TCD60484.1"/>
    <property type="molecule type" value="Genomic_DNA"/>
</dbReference>
<dbReference type="AlphaFoldDB" id="A0A4R0RDE4"/>